<keyword evidence="2 8" id="KW-0963">Cytoplasm</keyword>
<dbReference type="GO" id="GO:0032267">
    <property type="term" value="F:tRNA(Ile)-lysidine synthase activity"/>
    <property type="evidence" value="ECO:0007669"/>
    <property type="project" value="UniProtKB-EC"/>
</dbReference>
<keyword evidence="4 8" id="KW-0819">tRNA processing</keyword>
<keyword evidence="3 8" id="KW-0436">Ligase</keyword>
<keyword evidence="6 8" id="KW-0067">ATP-binding</keyword>
<dbReference type="NCBIfam" id="TIGR02432">
    <property type="entry name" value="lysidine_TilS_N"/>
    <property type="match status" value="1"/>
</dbReference>
<comment type="caution">
    <text evidence="10">The sequence shown here is derived from an EMBL/GenBank/DDBJ whole genome shotgun (WGS) entry which is preliminary data.</text>
</comment>
<dbReference type="EC" id="6.3.4.19" evidence="8"/>
<dbReference type="SMART" id="SM00977">
    <property type="entry name" value="TilS_C"/>
    <property type="match status" value="1"/>
</dbReference>
<dbReference type="HAMAP" id="MF_01161">
    <property type="entry name" value="tRNA_Ile_lys_synt"/>
    <property type="match status" value="1"/>
</dbReference>
<dbReference type="GO" id="GO:0005524">
    <property type="term" value="F:ATP binding"/>
    <property type="evidence" value="ECO:0007669"/>
    <property type="project" value="UniProtKB-UniRule"/>
</dbReference>
<protein>
    <recommendedName>
        <fullName evidence="8">tRNA(Ile)-lysidine synthase</fullName>
        <ecNumber evidence="8">6.3.4.19</ecNumber>
    </recommendedName>
    <alternativeName>
        <fullName evidence="8">tRNA(Ile)-2-lysyl-cytidine synthase</fullName>
    </alternativeName>
    <alternativeName>
        <fullName evidence="8">tRNA(Ile)-lysidine synthetase</fullName>
    </alternativeName>
</protein>
<gene>
    <name evidence="8" type="primary">tilS</name>
    <name evidence="10" type="ORF">LX95_02318</name>
</gene>
<dbReference type="InterPro" id="IPR012094">
    <property type="entry name" value="tRNA_Ile_lys_synt"/>
</dbReference>
<dbReference type="PANTHER" id="PTHR43033">
    <property type="entry name" value="TRNA(ILE)-LYSIDINE SYNTHASE-RELATED"/>
    <property type="match status" value="1"/>
</dbReference>
<comment type="function">
    <text evidence="8">Ligates lysine onto the cytidine present at position 34 of the AUA codon-specific tRNA(Ile) that contains the anticodon CAU, in an ATP-dependent manner. Cytidine is converted to lysidine, thus changing the amino acid specificity of the tRNA from methionine to isoleucine.</text>
</comment>
<evidence type="ECO:0000256" key="3">
    <source>
        <dbReference type="ARBA" id="ARBA00022598"/>
    </source>
</evidence>
<dbReference type="SUPFAM" id="SSF52402">
    <property type="entry name" value="Adenine nucleotide alpha hydrolases-like"/>
    <property type="match status" value="1"/>
</dbReference>
<keyword evidence="5 8" id="KW-0547">Nucleotide-binding</keyword>
<evidence type="ECO:0000256" key="2">
    <source>
        <dbReference type="ARBA" id="ARBA00022490"/>
    </source>
</evidence>
<dbReference type="PANTHER" id="PTHR43033:SF1">
    <property type="entry name" value="TRNA(ILE)-LYSIDINE SYNTHASE-RELATED"/>
    <property type="match status" value="1"/>
</dbReference>
<reference evidence="10 11" key="1">
    <citation type="submission" date="2018-06" db="EMBL/GenBank/DDBJ databases">
        <title>Genomic Encyclopedia of Archaeal and Bacterial Type Strains, Phase II (KMG-II): from individual species to whole genera.</title>
        <authorList>
            <person name="Goeker M."/>
        </authorList>
    </citation>
    <scope>NUCLEOTIDE SEQUENCE [LARGE SCALE GENOMIC DNA]</scope>
    <source>
        <strain evidence="10 11">DSM 15361</strain>
    </source>
</reference>
<dbReference type="GO" id="GO:0005737">
    <property type="term" value="C:cytoplasm"/>
    <property type="evidence" value="ECO:0007669"/>
    <property type="project" value="UniProtKB-SubCell"/>
</dbReference>
<dbReference type="InterPro" id="IPR014729">
    <property type="entry name" value="Rossmann-like_a/b/a_fold"/>
</dbReference>
<dbReference type="Gene3D" id="3.40.50.620">
    <property type="entry name" value="HUPs"/>
    <property type="match status" value="1"/>
</dbReference>
<evidence type="ECO:0000259" key="9">
    <source>
        <dbReference type="SMART" id="SM00977"/>
    </source>
</evidence>
<dbReference type="Pfam" id="PF11734">
    <property type="entry name" value="TilS_C"/>
    <property type="match status" value="1"/>
</dbReference>
<dbReference type="AlphaFoldDB" id="A0A2W7HX59"/>
<dbReference type="RefSeq" id="WP_111541596.1">
    <property type="nucleotide sequence ID" value="NZ_QKYV01000006.1"/>
</dbReference>
<keyword evidence="11" id="KW-1185">Reference proteome</keyword>
<name>A0A2W7HX59_9FLAO</name>
<evidence type="ECO:0000256" key="4">
    <source>
        <dbReference type="ARBA" id="ARBA00022694"/>
    </source>
</evidence>
<comment type="catalytic activity">
    <reaction evidence="7 8">
        <text>cytidine(34) in tRNA(Ile2) + L-lysine + ATP = lysidine(34) in tRNA(Ile2) + AMP + diphosphate + H(+)</text>
        <dbReference type="Rhea" id="RHEA:43744"/>
        <dbReference type="Rhea" id="RHEA-COMP:10625"/>
        <dbReference type="Rhea" id="RHEA-COMP:10670"/>
        <dbReference type="ChEBI" id="CHEBI:15378"/>
        <dbReference type="ChEBI" id="CHEBI:30616"/>
        <dbReference type="ChEBI" id="CHEBI:32551"/>
        <dbReference type="ChEBI" id="CHEBI:33019"/>
        <dbReference type="ChEBI" id="CHEBI:82748"/>
        <dbReference type="ChEBI" id="CHEBI:83665"/>
        <dbReference type="ChEBI" id="CHEBI:456215"/>
        <dbReference type="EC" id="6.3.4.19"/>
    </reaction>
</comment>
<evidence type="ECO:0000313" key="11">
    <source>
        <dbReference type="Proteomes" id="UP000249542"/>
    </source>
</evidence>
<sequence>MQHRFSTHIQEKFSFLLQQKVILAISGGVDSVVLAHLLAQNNVEVALAHCNFRLRGKESKADEEFVEKLADELNFPVYVQHFDTQKFAEEHSLSIQMAARDLRYAWFDELCNQLGYSYILTAHHANDSWETFLINFTRGTGFSGLTGIPENNDRTYRPLLPFSREEIVSYAQDNNIEWREDSSNQSNKYLRNKIRNEIYPLLKEENSNLMNSFLKTQEHLQQSEALLEDYITILFSKIVTETQFGYHLSITELKKTPNTKAVIYQLLKDFGFTEWEDVYQLIEAQSGKRVYSKTHQLVKDRDILILQEISESSSKTLEINYLEDIDFNLGKLKQNKVSQMKEFDKNVAYFPLELLKFPLQLRKWKSGDYFYPFGMKGKKKISDYLINEKIPVTEKENIWVLCNENDIIWIVNHRTNEKYRIKPTQTILKFTLTT</sequence>
<comment type="subcellular location">
    <subcellularLocation>
        <location evidence="1 8">Cytoplasm</location>
    </subcellularLocation>
</comment>
<evidence type="ECO:0000256" key="8">
    <source>
        <dbReference type="HAMAP-Rule" id="MF_01161"/>
    </source>
</evidence>
<dbReference type="Pfam" id="PF01171">
    <property type="entry name" value="ATP_bind_3"/>
    <property type="match status" value="1"/>
</dbReference>
<evidence type="ECO:0000256" key="1">
    <source>
        <dbReference type="ARBA" id="ARBA00004496"/>
    </source>
</evidence>
<organism evidence="10 11">
    <name type="scientific">Mesonia algae</name>
    <dbReference type="NCBI Taxonomy" id="213248"/>
    <lineage>
        <taxon>Bacteria</taxon>
        <taxon>Pseudomonadati</taxon>
        <taxon>Bacteroidota</taxon>
        <taxon>Flavobacteriia</taxon>
        <taxon>Flavobacteriales</taxon>
        <taxon>Flavobacteriaceae</taxon>
        <taxon>Mesonia</taxon>
    </lineage>
</organism>
<comment type="domain">
    <text evidence="8">The N-terminal region contains the highly conserved SGGXDS motif, predicted to be a P-loop motif involved in ATP binding.</text>
</comment>
<evidence type="ECO:0000256" key="6">
    <source>
        <dbReference type="ARBA" id="ARBA00022840"/>
    </source>
</evidence>
<dbReference type="GO" id="GO:0006400">
    <property type="term" value="P:tRNA modification"/>
    <property type="evidence" value="ECO:0007669"/>
    <property type="project" value="UniProtKB-UniRule"/>
</dbReference>
<dbReference type="Proteomes" id="UP000249542">
    <property type="component" value="Unassembled WGS sequence"/>
</dbReference>
<evidence type="ECO:0000313" key="10">
    <source>
        <dbReference type="EMBL" id="PZW39176.1"/>
    </source>
</evidence>
<evidence type="ECO:0000256" key="5">
    <source>
        <dbReference type="ARBA" id="ARBA00022741"/>
    </source>
</evidence>
<feature type="domain" description="Lysidine-tRNA(Ile) synthetase C-terminal" evidence="9">
    <location>
        <begin position="359"/>
        <end position="430"/>
    </location>
</feature>
<comment type="similarity">
    <text evidence="8">Belongs to the tRNA(Ile)-lysidine synthase family.</text>
</comment>
<dbReference type="NCBIfam" id="TIGR02433">
    <property type="entry name" value="lysidine_TilS_C"/>
    <property type="match status" value="1"/>
</dbReference>
<dbReference type="Gene3D" id="1.20.59.20">
    <property type="match status" value="1"/>
</dbReference>
<proteinExistence type="inferred from homology"/>
<dbReference type="SUPFAM" id="SSF56037">
    <property type="entry name" value="PheT/TilS domain"/>
    <property type="match status" value="1"/>
</dbReference>
<accession>A0A2W7HX59</accession>
<dbReference type="EMBL" id="QKYV01000006">
    <property type="protein sequence ID" value="PZW39176.1"/>
    <property type="molecule type" value="Genomic_DNA"/>
</dbReference>
<dbReference type="InterPro" id="IPR012796">
    <property type="entry name" value="Lysidine-tRNA-synth_C"/>
</dbReference>
<dbReference type="CDD" id="cd01992">
    <property type="entry name" value="TilS_N"/>
    <property type="match status" value="1"/>
</dbReference>
<evidence type="ECO:0000256" key="7">
    <source>
        <dbReference type="ARBA" id="ARBA00048539"/>
    </source>
</evidence>
<dbReference type="InterPro" id="IPR011063">
    <property type="entry name" value="TilS/TtcA_N"/>
</dbReference>
<dbReference type="InterPro" id="IPR012795">
    <property type="entry name" value="tRNA_Ile_lys_synt_N"/>
</dbReference>
<feature type="binding site" evidence="8">
    <location>
        <begin position="26"/>
        <end position="31"/>
    </location>
    <ligand>
        <name>ATP</name>
        <dbReference type="ChEBI" id="CHEBI:30616"/>
    </ligand>
</feature>